<dbReference type="PANTHER" id="PTHR39201:SF1">
    <property type="entry name" value="FLAVODOXIN-LIKE DOMAIN-CONTAINING PROTEIN"/>
    <property type="match status" value="1"/>
</dbReference>
<dbReference type="SUPFAM" id="SSF52218">
    <property type="entry name" value="Flavoproteins"/>
    <property type="match status" value="1"/>
</dbReference>
<feature type="domain" description="Flavodoxin-like" evidence="3">
    <location>
        <begin position="40"/>
        <end position="189"/>
    </location>
</feature>
<name>A0A076PSC5_COMTE</name>
<dbReference type="InterPro" id="IPR008254">
    <property type="entry name" value="Flavodoxin/NO_synth"/>
</dbReference>
<protein>
    <recommendedName>
        <fullName evidence="3">Flavodoxin-like domain-containing protein</fullName>
    </recommendedName>
</protein>
<dbReference type="KEGG" id="ctes:O987_22655"/>
<reference evidence="4 5" key="1">
    <citation type="journal article" date="2014" name="Genome Announc.">
        <title>Complete Genome Sequence of Polychlorinated Biphenyl Degrader Comamonas testosteroni TK102 (NBRC 109938).</title>
        <authorList>
            <person name="Fukuda K."/>
            <person name="Hosoyama A."/>
            <person name="Tsuchikane K."/>
            <person name="Ohji S."/>
            <person name="Yamazoe A."/>
            <person name="Fujita N."/>
            <person name="Shintani M."/>
            <person name="Kimbara K."/>
        </authorList>
    </citation>
    <scope>NUCLEOTIDE SEQUENCE [LARGE SCALE GENOMIC DNA]</scope>
    <source>
        <strain evidence="4">TK102</strain>
    </source>
</reference>
<evidence type="ECO:0000256" key="1">
    <source>
        <dbReference type="ARBA" id="ARBA00022630"/>
    </source>
</evidence>
<dbReference type="Proteomes" id="UP000028782">
    <property type="component" value="Chromosome"/>
</dbReference>
<evidence type="ECO:0000259" key="3">
    <source>
        <dbReference type="Pfam" id="PF12682"/>
    </source>
</evidence>
<organism evidence="4 5">
    <name type="scientific">Comamonas testosteroni TK102</name>
    <dbReference type="NCBI Taxonomy" id="1392005"/>
    <lineage>
        <taxon>Bacteria</taxon>
        <taxon>Pseudomonadati</taxon>
        <taxon>Pseudomonadota</taxon>
        <taxon>Betaproteobacteria</taxon>
        <taxon>Burkholderiales</taxon>
        <taxon>Comamonadaceae</taxon>
        <taxon>Comamonas</taxon>
    </lineage>
</organism>
<dbReference type="GO" id="GO:0010181">
    <property type="term" value="F:FMN binding"/>
    <property type="evidence" value="ECO:0007669"/>
    <property type="project" value="InterPro"/>
</dbReference>
<dbReference type="Pfam" id="PF12682">
    <property type="entry name" value="Flavodoxin_4"/>
    <property type="match status" value="1"/>
</dbReference>
<dbReference type="PANTHER" id="PTHR39201">
    <property type="entry name" value="EXPORTED PROTEIN-RELATED"/>
    <property type="match status" value="1"/>
</dbReference>
<proteinExistence type="predicted"/>
<dbReference type="HOGENOM" id="CLU_068890_4_0_4"/>
<keyword evidence="2" id="KW-0288">FMN</keyword>
<dbReference type="RefSeq" id="WP_043374749.1">
    <property type="nucleotide sequence ID" value="NZ_CP006704.1"/>
</dbReference>
<evidence type="ECO:0000313" key="4">
    <source>
        <dbReference type="EMBL" id="AIJ48618.1"/>
    </source>
</evidence>
<sequence length="196" mass="21574">MKDSADSVRRALMAAITPLPLIARAAPAQQDGRRADRTSTLVAYFSRSGNTRVVAGLIQRSLGADLFELQPKVPYPDDYLATVEEARQERDSGRERPLGRAVINIARYDTIYLGFPIWGETTPPVILGFLTSHDLSDKDLIPFITHGGYGLGSSLAVLAQGAPRARLRPAFSMEADQERRTMNHVNDWLKSARGPD</sequence>
<dbReference type="AlphaFoldDB" id="A0A076PSC5"/>
<dbReference type="InterPro" id="IPR029039">
    <property type="entry name" value="Flavoprotein-like_sf"/>
</dbReference>
<evidence type="ECO:0000256" key="2">
    <source>
        <dbReference type="ARBA" id="ARBA00022643"/>
    </source>
</evidence>
<keyword evidence="1" id="KW-0285">Flavoprotein</keyword>
<dbReference type="EMBL" id="CP006704">
    <property type="protein sequence ID" value="AIJ48618.1"/>
    <property type="molecule type" value="Genomic_DNA"/>
</dbReference>
<dbReference type="Gene3D" id="3.40.50.360">
    <property type="match status" value="1"/>
</dbReference>
<gene>
    <name evidence="4" type="ORF">O987_22655</name>
</gene>
<accession>A0A076PSC5</accession>
<evidence type="ECO:0000313" key="5">
    <source>
        <dbReference type="Proteomes" id="UP000028782"/>
    </source>
</evidence>